<accession>A0A098LJ50</accession>
<proteinExistence type="predicted"/>
<dbReference type="EMBL" id="BBLT01000008">
    <property type="protein sequence ID" value="GAL86489.1"/>
    <property type="molecule type" value="Genomic_DNA"/>
</dbReference>
<gene>
    <name evidence="1" type="ORF">MYP_3718</name>
</gene>
<organism evidence="1 2">
    <name type="scientific">Sporocytophaga myxococcoides</name>
    <dbReference type="NCBI Taxonomy" id="153721"/>
    <lineage>
        <taxon>Bacteria</taxon>
        <taxon>Pseudomonadati</taxon>
        <taxon>Bacteroidota</taxon>
        <taxon>Cytophagia</taxon>
        <taxon>Cytophagales</taxon>
        <taxon>Cytophagaceae</taxon>
        <taxon>Sporocytophaga</taxon>
    </lineage>
</organism>
<dbReference type="Proteomes" id="UP000030185">
    <property type="component" value="Unassembled WGS sequence"/>
</dbReference>
<protein>
    <recommendedName>
        <fullName evidence="3">Lipoprotein</fullName>
    </recommendedName>
</protein>
<keyword evidence="2" id="KW-1185">Reference proteome</keyword>
<sequence>MKKHIYIGILLLLSLSACQKGFVVIEKSETFPREKEKLREKGIFYLEPNVTSFYIREEVENQFLTAEKQKKNVSKEMFAAGKHAGLKVVVLDEQTVKNSYKNHAEELLQLRKAINNVTSLQENPLNKGRRTKDSYIQQKVFIGAPRFPADFAHLSGDLSPYFGIAGIFAVNADPKNSRTRAFIRNHQSLQYGKYYYFYHIVVNIETSEVIYREVKQVPYKFTQKYLGPIIFDSYALLKKNLK</sequence>
<evidence type="ECO:0000313" key="2">
    <source>
        <dbReference type="Proteomes" id="UP000030185"/>
    </source>
</evidence>
<dbReference type="STRING" id="153721.MYP_3718"/>
<evidence type="ECO:0008006" key="3">
    <source>
        <dbReference type="Google" id="ProtNLM"/>
    </source>
</evidence>
<dbReference type="PROSITE" id="PS51257">
    <property type="entry name" value="PROKAR_LIPOPROTEIN"/>
    <property type="match status" value="1"/>
</dbReference>
<name>A0A098LJ50_9BACT</name>
<evidence type="ECO:0000313" key="1">
    <source>
        <dbReference type="EMBL" id="GAL86489.1"/>
    </source>
</evidence>
<reference evidence="1 2" key="1">
    <citation type="submission" date="2014-09" db="EMBL/GenBank/DDBJ databases">
        <title>Sporocytophaga myxococcoides PG-01 genome sequencing.</title>
        <authorList>
            <person name="Liu L."/>
            <person name="Gao P.J."/>
            <person name="Chen G.J."/>
            <person name="Wang L.S."/>
        </authorList>
    </citation>
    <scope>NUCLEOTIDE SEQUENCE [LARGE SCALE GENOMIC DNA]</scope>
    <source>
        <strain evidence="1 2">PG-01</strain>
    </source>
</reference>
<comment type="caution">
    <text evidence="1">The sequence shown here is derived from an EMBL/GenBank/DDBJ whole genome shotgun (WGS) entry which is preliminary data.</text>
</comment>
<dbReference type="AlphaFoldDB" id="A0A098LJ50"/>
<dbReference type="RefSeq" id="WP_045466488.1">
    <property type="nucleotide sequence ID" value="NZ_BBLT01000008.1"/>
</dbReference>